<evidence type="ECO:0008006" key="4">
    <source>
        <dbReference type="Google" id="ProtNLM"/>
    </source>
</evidence>
<dbReference type="STRING" id="1890683.A0A427YES5"/>
<keyword evidence="3" id="KW-1185">Reference proteome</keyword>
<gene>
    <name evidence="2" type="ORF">EHS25_002226</name>
</gene>
<dbReference type="OrthoDB" id="1711136at2759"/>
<dbReference type="Gene3D" id="3.20.20.70">
    <property type="entry name" value="Aldolase class I"/>
    <property type="match status" value="1"/>
</dbReference>
<dbReference type="SUPFAM" id="SSF51569">
    <property type="entry name" value="Aldolase"/>
    <property type="match status" value="1"/>
</dbReference>
<dbReference type="AlphaFoldDB" id="A0A427YES5"/>
<reference evidence="2 3" key="1">
    <citation type="submission" date="2018-11" db="EMBL/GenBank/DDBJ databases">
        <title>Genome sequence of Saitozyma podzolica DSM 27192.</title>
        <authorList>
            <person name="Aliyu H."/>
            <person name="Gorte O."/>
            <person name="Ochsenreither K."/>
        </authorList>
    </citation>
    <scope>NUCLEOTIDE SEQUENCE [LARGE SCALE GENOMIC DNA]</scope>
    <source>
        <strain evidence="2 3">DSM 27192</strain>
    </source>
</reference>
<evidence type="ECO:0000313" key="2">
    <source>
        <dbReference type="EMBL" id="RSH89675.1"/>
    </source>
</evidence>
<dbReference type="GO" id="GO:0004801">
    <property type="term" value="F:transaldolase activity"/>
    <property type="evidence" value="ECO:0007669"/>
    <property type="project" value="TreeGrafter"/>
</dbReference>
<evidence type="ECO:0000313" key="3">
    <source>
        <dbReference type="Proteomes" id="UP000279259"/>
    </source>
</evidence>
<dbReference type="InterPro" id="IPR013785">
    <property type="entry name" value="Aldolase_TIM"/>
</dbReference>
<proteinExistence type="predicted"/>
<dbReference type="Proteomes" id="UP000279259">
    <property type="component" value="Unassembled WGS sequence"/>
</dbReference>
<dbReference type="PANTHER" id="PTHR10683:SF39">
    <property type="entry name" value="TRANSALDOLASE"/>
    <property type="match status" value="1"/>
</dbReference>
<name>A0A427YES5_9TREE</name>
<dbReference type="Pfam" id="PF00923">
    <property type="entry name" value="TAL_FSA"/>
    <property type="match status" value="1"/>
</dbReference>
<dbReference type="GO" id="GO:0009052">
    <property type="term" value="P:pentose-phosphate shunt, non-oxidative branch"/>
    <property type="evidence" value="ECO:0007669"/>
    <property type="project" value="TreeGrafter"/>
</dbReference>
<accession>A0A427YES5</accession>
<organism evidence="2 3">
    <name type="scientific">Saitozyma podzolica</name>
    <dbReference type="NCBI Taxonomy" id="1890683"/>
    <lineage>
        <taxon>Eukaryota</taxon>
        <taxon>Fungi</taxon>
        <taxon>Dikarya</taxon>
        <taxon>Basidiomycota</taxon>
        <taxon>Agaricomycotina</taxon>
        <taxon>Tremellomycetes</taxon>
        <taxon>Tremellales</taxon>
        <taxon>Trimorphomycetaceae</taxon>
        <taxon>Saitozyma</taxon>
    </lineage>
</organism>
<dbReference type="InterPro" id="IPR001585">
    <property type="entry name" value="TAL/FSA"/>
</dbReference>
<protein>
    <recommendedName>
        <fullName evidence="4">Transaldolase</fullName>
    </recommendedName>
</protein>
<keyword evidence="1" id="KW-0704">Schiff base</keyword>
<dbReference type="PANTHER" id="PTHR10683">
    <property type="entry name" value="TRANSALDOLASE"/>
    <property type="match status" value="1"/>
</dbReference>
<dbReference type="EMBL" id="RSCD01000013">
    <property type="protein sequence ID" value="RSH89675.1"/>
    <property type="molecule type" value="Genomic_DNA"/>
</dbReference>
<evidence type="ECO:0000256" key="1">
    <source>
        <dbReference type="ARBA" id="ARBA00023270"/>
    </source>
</evidence>
<sequence>MPVATTTHRSLLEKLEQDYCNIDVDSLDAAVAKAMPFKPHNQTSNQVIVLTAMVAPENRGDVLAVCREHKDKGWEYIYDRIAARLCKKNIVNITERVLLQTSARKAYDKEGVLAHARSYAAAFEEVGIPRDRFCIKVPCTGPALAAARILNDEGIRTLGTSLFGLPQAIAASQAGCLYISPYYNECRAHAELDTLWPNVEDPATQHPFSFRTRHILETYQKLYQETGKEQPKVLSASFVNAKEVVANAELGVWGMTLPPALLKEMANTPDDGPVPSDPKPYHPYAKKGPVPARFAEMSTKDPLAGANWDGKLASTEIDYIANNGAALDKANKEDPVVGPRLQDALDIFVQADADVKAEIEKVLASI</sequence>
<comment type="caution">
    <text evidence="2">The sequence shown here is derived from an EMBL/GenBank/DDBJ whole genome shotgun (WGS) entry which is preliminary data.</text>
</comment>
<dbReference type="GO" id="GO:0005975">
    <property type="term" value="P:carbohydrate metabolic process"/>
    <property type="evidence" value="ECO:0007669"/>
    <property type="project" value="InterPro"/>
</dbReference>